<protein>
    <submittedName>
        <fullName evidence="6">Transcriptional regulator, LysR family</fullName>
    </submittedName>
</protein>
<organism evidence="6 7">
    <name type="scientific">Paenibacillus curdlanolyticus YK9</name>
    <dbReference type="NCBI Taxonomy" id="717606"/>
    <lineage>
        <taxon>Bacteria</taxon>
        <taxon>Bacillati</taxon>
        <taxon>Bacillota</taxon>
        <taxon>Bacilli</taxon>
        <taxon>Bacillales</taxon>
        <taxon>Paenibacillaceae</taxon>
        <taxon>Paenibacillus</taxon>
    </lineage>
</organism>
<dbReference type="GO" id="GO:0000976">
    <property type="term" value="F:transcription cis-regulatory region binding"/>
    <property type="evidence" value="ECO:0007669"/>
    <property type="project" value="TreeGrafter"/>
</dbReference>
<dbReference type="InterPro" id="IPR005119">
    <property type="entry name" value="LysR_subst-bd"/>
</dbReference>
<dbReference type="PRINTS" id="PR00039">
    <property type="entry name" value="HTHLYSR"/>
</dbReference>
<dbReference type="Gene3D" id="1.10.10.10">
    <property type="entry name" value="Winged helix-like DNA-binding domain superfamily/Winged helix DNA-binding domain"/>
    <property type="match status" value="1"/>
</dbReference>
<evidence type="ECO:0000259" key="5">
    <source>
        <dbReference type="PROSITE" id="PS50931"/>
    </source>
</evidence>
<dbReference type="EMBL" id="AEDD01000004">
    <property type="protein sequence ID" value="EFM11290.1"/>
    <property type="molecule type" value="Genomic_DNA"/>
</dbReference>
<dbReference type="PROSITE" id="PS50931">
    <property type="entry name" value="HTH_LYSR"/>
    <property type="match status" value="1"/>
</dbReference>
<dbReference type="Pfam" id="PF00126">
    <property type="entry name" value="HTH_1"/>
    <property type="match status" value="1"/>
</dbReference>
<evidence type="ECO:0000313" key="6">
    <source>
        <dbReference type="EMBL" id="EFM11290.1"/>
    </source>
</evidence>
<dbReference type="Gene3D" id="3.40.190.10">
    <property type="entry name" value="Periplasmic binding protein-like II"/>
    <property type="match status" value="2"/>
</dbReference>
<dbReference type="CDD" id="cd05466">
    <property type="entry name" value="PBP2_LTTR_substrate"/>
    <property type="match status" value="1"/>
</dbReference>
<dbReference type="eggNOG" id="COG0583">
    <property type="taxonomic scope" value="Bacteria"/>
</dbReference>
<keyword evidence="4" id="KW-0804">Transcription</keyword>
<keyword evidence="3" id="KW-0238">DNA-binding</keyword>
<evidence type="ECO:0000256" key="3">
    <source>
        <dbReference type="ARBA" id="ARBA00023125"/>
    </source>
</evidence>
<dbReference type="InterPro" id="IPR000847">
    <property type="entry name" value="LysR_HTH_N"/>
</dbReference>
<dbReference type="STRING" id="717606.PaecuDRAFT_1736"/>
<evidence type="ECO:0000256" key="1">
    <source>
        <dbReference type="ARBA" id="ARBA00009437"/>
    </source>
</evidence>
<dbReference type="PANTHER" id="PTHR30126">
    <property type="entry name" value="HTH-TYPE TRANSCRIPTIONAL REGULATOR"/>
    <property type="match status" value="1"/>
</dbReference>
<dbReference type="Proteomes" id="UP000005387">
    <property type="component" value="Unassembled WGS sequence"/>
</dbReference>
<keyword evidence="2" id="KW-0805">Transcription regulation</keyword>
<dbReference type="OrthoDB" id="9785745at2"/>
<proteinExistence type="inferred from homology"/>
<dbReference type="GO" id="GO:0003700">
    <property type="term" value="F:DNA-binding transcription factor activity"/>
    <property type="evidence" value="ECO:0007669"/>
    <property type="project" value="InterPro"/>
</dbReference>
<dbReference type="InterPro" id="IPR036390">
    <property type="entry name" value="WH_DNA-bd_sf"/>
</dbReference>
<dbReference type="SUPFAM" id="SSF53850">
    <property type="entry name" value="Periplasmic binding protein-like II"/>
    <property type="match status" value="1"/>
</dbReference>
<evidence type="ECO:0000313" key="7">
    <source>
        <dbReference type="Proteomes" id="UP000005387"/>
    </source>
</evidence>
<dbReference type="FunFam" id="1.10.10.10:FF:000001">
    <property type="entry name" value="LysR family transcriptional regulator"/>
    <property type="match status" value="1"/>
</dbReference>
<keyword evidence="7" id="KW-1185">Reference proteome</keyword>
<dbReference type="AlphaFoldDB" id="E0I7Y5"/>
<evidence type="ECO:0000256" key="2">
    <source>
        <dbReference type="ARBA" id="ARBA00023015"/>
    </source>
</evidence>
<accession>E0I7Y5</accession>
<sequence>MNIENIEAFVYVIHFNSFNKAADALFLSQPSVTARIQSLERELDAKLFDREGKQFSLTEQGKQFLPFAQQIMQSYKKGKQHLHQRKTADVRELRIGCTVTAANYLLPGVLPQLKQAYPELHVKLITASTDAIIQHLENRELDIGLVRGTTHPLMDSNLFYEDRIRLFVEPGHPFAKQQEVTMEEAALEPFIFFECGSLDWMKIHRLFDSLERPPVIAYEIDNMETAKKLIASGLGIGFLPELSVRSEVEAGKLVPVAIRSLGILTLRTCVLTRKGESVELARQLLDIGRGSSLSKQSIHV</sequence>
<dbReference type="SUPFAM" id="SSF46785">
    <property type="entry name" value="Winged helix' DNA-binding domain"/>
    <property type="match status" value="1"/>
</dbReference>
<reference evidence="6 7" key="1">
    <citation type="submission" date="2010-07" db="EMBL/GenBank/DDBJ databases">
        <title>The draft genome of Paenibacillus curdlanolyticus YK9.</title>
        <authorList>
            <consortium name="US DOE Joint Genome Institute (JGI-PGF)"/>
            <person name="Lucas S."/>
            <person name="Copeland A."/>
            <person name="Lapidus A."/>
            <person name="Cheng J.-F."/>
            <person name="Bruce D."/>
            <person name="Goodwin L."/>
            <person name="Pitluck S."/>
            <person name="Land M.L."/>
            <person name="Hauser L."/>
            <person name="Chang Y.-J."/>
            <person name="Jeffries C."/>
            <person name="Anderson I.J."/>
            <person name="Johnson E."/>
            <person name="Loganathan U."/>
            <person name="Mulhopadhyay B."/>
            <person name="Kyrpides N."/>
            <person name="Woyke T.J."/>
        </authorList>
    </citation>
    <scope>NUCLEOTIDE SEQUENCE [LARGE SCALE GENOMIC DNA]</scope>
    <source>
        <strain evidence="6 7">YK9</strain>
    </source>
</reference>
<comment type="similarity">
    <text evidence="1">Belongs to the LysR transcriptional regulatory family.</text>
</comment>
<gene>
    <name evidence="6" type="ORF">PaecuDRAFT_1736</name>
</gene>
<dbReference type="InterPro" id="IPR036388">
    <property type="entry name" value="WH-like_DNA-bd_sf"/>
</dbReference>
<dbReference type="RefSeq" id="WP_006037747.1">
    <property type="nucleotide sequence ID" value="NZ_AEDD01000004.1"/>
</dbReference>
<dbReference type="PANTHER" id="PTHR30126:SF39">
    <property type="entry name" value="HTH-TYPE TRANSCRIPTIONAL REGULATOR CYSL"/>
    <property type="match status" value="1"/>
</dbReference>
<feature type="domain" description="HTH lysR-type" evidence="5">
    <location>
        <begin position="1"/>
        <end position="58"/>
    </location>
</feature>
<dbReference type="Pfam" id="PF03466">
    <property type="entry name" value="LysR_substrate"/>
    <property type="match status" value="1"/>
</dbReference>
<evidence type="ECO:0000256" key="4">
    <source>
        <dbReference type="ARBA" id="ARBA00023163"/>
    </source>
</evidence>
<name>E0I7Y5_9BACL</name>